<protein>
    <submittedName>
        <fullName evidence="2">Uncharacterized protein</fullName>
    </submittedName>
</protein>
<dbReference type="Proteomes" id="UP000277928">
    <property type="component" value="Unassembled WGS sequence"/>
</dbReference>
<reference evidence="2 4" key="1">
    <citation type="submission" date="2018-08" db="EMBL/GenBank/DDBJ databases">
        <authorList>
            <person name="Laetsch R D."/>
            <person name="Stevens L."/>
            <person name="Kumar S."/>
            <person name="Blaxter L. M."/>
        </authorList>
    </citation>
    <scope>NUCLEOTIDE SEQUENCE [LARGE SCALE GENOMIC DNA]</scope>
</reference>
<evidence type="ECO:0000313" key="2">
    <source>
        <dbReference type="EMBL" id="VDK81763.1"/>
    </source>
</evidence>
<accession>A0A3P6TFE4</accession>
<dbReference type="EMBL" id="UYRX01000459">
    <property type="protein sequence ID" value="VDK82531.1"/>
    <property type="molecule type" value="Genomic_DNA"/>
</dbReference>
<organism evidence="2 4">
    <name type="scientific">Litomosoides sigmodontis</name>
    <name type="common">Filarial nematode worm</name>
    <dbReference type="NCBI Taxonomy" id="42156"/>
    <lineage>
        <taxon>Eukaryota</taxon>
        <taxon>Metazoa</taxon>
        <taxon>Ecdysozoa</taxon>
        <taxon>Nematoda</taxon>
        <taxon>Chromadorea</taxon>
        <taxon>Rhabditida</taxon>
        <taxon>Spirurina</taxon>
        <taxon>Spiruromorpha</taxon>
        <taxon>Filarioidea</taxon>
        <taxon>Onchocercidae</taxon>
        <taxon>Litomosoides</taxon>
    </lineage>
</organism>
<name>A0A3P6TFE4_LITSI</name>
<evidence type="ECO:0000313" key="4">
    <source>
        <dbReference type="Proteomes" id="UP000277928"/>
    </source>
</evidence>
<evidence type="ECO:0000313" key="3">
    <source>
        <dbReference type="EMBL" id="VDK82531.1"/>
    </source>
</evidence>
<dbReference type="OMA" id="KCVLAGW"/>
<proteinExistence type="predicted"/>
<dbReference type="OrthoDB" id="5821834at2759"/>
<evidence type="ECO:0000313" key="1">
    <source>
        <dbReference type="EMBL" id="VDK80234.1"/>
    </source>
</evidence>
<dbReference type="EMBL" id="UYRX01000327">
    <property type="protein sequence ID" value="VDK80234.1"/>
    <property type="molecule type" value="Genomic_DNA"/>
</dbReference>
<sequence length="313" mass="36840">MLLLNVALTGTLRRGSDEAEKNDCANDERMIRCVLHRERMLRHAAGARSRFSSLAKWCRCYKHEVSLGDERMNCSIMQSSFLPYSDTTICQHLSRTQRWMRNPGRSSFYRGITGIKKELNTIWLNERKLLEGCCCSVVAMLFCLRVMSEIEQKAEELVSKYRAQQEFWPICVLPVQYDGSQLVESVNFSKHTSQIRDYLDHIRSVNLKYHQHIRREKHTVHLFAERFVKWRENAGGKLFSKLEELYDEYLNCIIHKSISILPKTPSSNQTVKRLEMLKAIFQRRFKRVLAGWPCAMEKALLCSYCHFLRVQYK</sequence>
<keyword evidence="4" id="KW-1185">Reference proteome</keyword>
<dbReference type="AlphaFoldDB" id="A0A3P6TFE4"/>
<gene>
    <name evidence="1" type="ORF">NLS_LOCUS4822</name>
    <name evidence="2" type="ORF">NLS_LOCUS5440</name>
    <name evidence="3" type="ORF">NLS_LOCUS5800</name>
</gene>
<dbReference type="EMBL" id="UYRX01000409">
    <property type="protein sequence ID" value="VDK81763.1"/>
    <property type="molecule type" value="Genomic_DNA"/>
</dbReference>